<evidence type="ECO:0000256" key="3">
    <source>
        <dbReference type="ARBA" id="ARBA00022679"/>
    </source>
</evidence>
<dbReference type="Pfam" id="PF09594">
    <property type="entry name" value="GT87"/>
    <property type="match status" value="1"/>
</dbReference>
<dbReference type="InterPro" id="IPR018584">
    <property type="entry name" value="GT87"/>
</dbReference>
<feature type="transmembrane region" description="Helical" evidence="8">
    <location>
        <begin position="289"/>
        <end position="317"/>
    </location>
</feature>
<evidence type="ECO:0000256" key="4">
    <source>
        <dbReference type="ARBA" id="ARBA00022692"/>
    </source>
</evidence>
<accession>A0A517XZU0</accession>
<comment type="subcellular location">
    <subcellularLocation>
        <location evidence="1">Cell membrane</location>
        <topology evidence="1">Multi-pass membrane protein</topology>
    </subcellularLocation>
</comment>
<evidence type="ECO:0000256" key="1">
    <source>
        <dbReference type="ARBA" id="ARBA00004651"/>
    </source>
</evidence>
<feature type="transmembrane region" description="Helical" evidence="8">
    <location>
        <begin position="257"/>
        <end position="277"/>
    </location>
</feature>
<sequence length="399" mass="42382">MPADSLRSKLVVRTAVGLWVVLLGVVCVRTVLKPLSANIYPTYAWAGERFAAGEPLYGVFAPYVDNYRYSPTVAAGFVPFGMMPWGPGGALFRLLGAALFLGGAAAWFRRSWPNAPVAAALAVMLPLAIGSVSNGQANPHMVGLMVAAGALALGNRWAVAGACVAAAALFKGYPLALGMLLAFAAPVRFGVGLVAALAAGLALPYLLQSPEYVNGLYAEWWMNMKGDDRTGWENWRGYQDFHLVLKNLGWTVPRSQYLFVQAGTGALCAVVLAWQRWRGTDRPTLTTNAVALGLCWMTVFGPAVESSTLILIAPVLARELLDRTGQPRWAWRSAVAGAVLFLAAVVLFAFPYAVHRPVIGLGIQPLAAALVAAAGVARVLRKPAPAAVDRQESLTRLAA</sequence>
<keyword evidence="10" id="KW-1185">Reference proteome</keyword>
<keyword evidence="2" id="KW-1003">Cell membrane</keyword>
<dbReference type="OrthoDB" id="1070018at2"/>
<evidence type="ECO:0000313" key="10">
    <source>
        <dbReference type="Proteomes" id="UP000319576"/>
    </source>
</evidence>
<feature type="transmembrane region" description="Helical" evidence="8">
    <location>
        <begin position="114"/>
        <end position="132"/>
    </location>
</feature>
<feature type="transmembrane region" description="Helical" evidence="8">
    <location>
        <begin position="176"/>
        <end position="207"/>
    </location>
</feature>
<dbReference type="GO" id="GO:0005886">
    <property type="term" value="C:plasma membrane"/>
    <property type="evidence" value="ECO:0007669"/>
    <property type="project" value="UniProtKB-SubCell"/>
</dbReference>
<dbReference type="GO" id="GO:0016758">
    <property type="term" value="F:hexosyltransferase activity"/>
    <property type="evidence" value="ECO:0007669"/>
    <property type="project" value="InterPro"/>
</dbReference>
<evidence type="ECO:0000256" key="6">
    <source>
        <dbReference type="ARBA" id="ARBA00023136"/>
    </source>
</evidence>
<proteinExistence type="inferred from homology"/>
<feature type="transmembrane region" description="Helical" evidence="8">
    <location>
        <begin position="144"/>
        <end position="170"/>
    </location>
</feature>
<feature type="transmembrane region" description="Helical" evidence="8">
    <location>
        <begin position="329"/>
        <end position="352"/>
    </location>
</feature>
<evidence type="ECO:0000256" key="2">
    <source>
        <dbReference type="ARBA" id="ARBA00022475"/>
    </source>
</evidence>
<evidence type="ECO:0000256" key="7">
    <source>
        <dbReference type="ARBA" id="ARBA00024033"/>
    </source>
</evidence>
<feature type="transmembrane region" description="Helical" evidence="8">
    <location>
        <begin position="358"/>
        <end position="380"/>
    </location>
</feature>
<dbReference type="Proteomes" id="UP000319576">
    <property type="component" value="Chromosome"/>
</dbReference>
<dbReference type="KEGG" id="uli:ETAA1_50190"/>
<reference evidence="9 10" key="1">
    <citation type="submission" date="2019-02" db="EMBL/GenBank/DDBJ databases">
        <title>Deep-cultivation of Planctomycetes and their phenomic and genomic characterization uncovers novel biology.</title>
        <authorList>
            <person name="Wiegand S."/>
            <person name="Jogler M."/>
            <person name="Boedeker C."/>
            <person name="Pinto D."/>
            <person name="Vollmers J."/>
            <person name="Rivas-Marin E."/>
            <person name="Kohn T."/>
            <person name="Peeters S.H."/>
            <person name="Heuer A."/>
            <person name="Rast P."/>
            <person name="Oberbeckmann S."/>
            <person name="Bunk B."/>
            <person name="Jeske O."/>
            <person name="Meyerdierks A."/>
            <person name="Storesund J.E."/>
            <person name="Kallscheuer N."/>
            <person name="Luecker S."/>
            <person name="Lage O.M."/>
            <person name="Pohl T."/>
            <person name="Merkel B.J."/>
            <person name="Hornburger P."/>
            <person name="Mueller R.-W."/>
            <person name="Bruemmer F."/>
            <person name="Labrenz M."/>
            <person name="Spormann A.M."/>
            <person name="Op den Camp H."/>
            <person name="Overmann J."/>
            <person name="Amann R."/>
            <person name="Jetten M.S.M."/>
            <person name="Mascher T."/>
            <person name="Medema M.H."/>
            <person name="Devos D.P."/>
            <person name="Kaster A.-K."/>
            <person name="Ovreas L."/>
            <person name="Rohde M."/>
            <person name="Galperin M.Y."/>
            <person name="Jogler C."/>
        </authorList>
    </citation>
    <scope>NUCLEOTIDE SEQUENCE [LARGE SCALE GENOMIC DNA]</scope>
    <source>
        <strain evidence="9 10">ETA_A1</strain>
    </source>
</reference>
<keyword evidence="5 8" id="KW-1133">Transmembrane helix</keyword>
<organism evidence="9 10">
    <name type="scientific">Urbifossiella limnaea</name>
    <dbReference type="NCBI Taxonomy" id="2528023"/>
    <lineage>
        <taxon>Bacteria</taxon>
        <taxon>Pseudomonadati</taxon>
        <taxon>Planctomycetota</taxon>
        <taxon>Planctomycetia</taxon>
        <taxon>Gemmatales</taxon>
        <taxon>Gemmataceae</taxon>
        <taxon>Urbifossiella</taxon>
    </lineage>
</organism>
<comment type="similarity">
    <text evidence="7">Belongs to the glycosyltransferase 87 family.</text>
</comment>
<name>A0A517XZU0_9BACT</name>
<protein>
    <recommendedName>
        <fullName evidence="11">DUF2029 domain-containing protein</fullName>
    </recommendedName>
</protein>
<dbReference type="EMBL" id="CP036273">
    <property type="protein sequence ID" value="QDU23029.1"/>
    <property type="molecule type" value="Genomic_DNA"/>
</dbReference>
<feature type="transmembrane region" description="Helical" evidence="8">
    <location>
        <begin position="12"/>
        <end position="32"/>
    </location>
</feature>
<dbReference type="AlphaFoldDB" id="A0A517XZU0"/>
<evidence type="ECO:0000256" key="8">
    <source>
        <dbReference type="SAM" id="Phobius"/>
    </source>
</evidence>
<keyword evidence="4 8" id="KW-0812">Transmembrane</keyword>
<evidence type="ECO:0008006" key="11">
    <source>
        <dbReference type="Google" id="ProtNLM"/>
    </source>
</evidence>
<keyword evidence="3" id="KW-0808">Transferase</keyword>
<evidence type="ECO:0000313" key="9">
    <source>
        <dbReference type="EMBL" id="QDU23029.1"/>
    </source>
</evidence>
<gene>
    <name evidence="9" type="ORF">ETAA1_50190</name>
</gene>
<dbReference type="RefSeq" id="WP_145243132.1">
    <property type="nucleotide sequence ID" value="NZ_CP036273.1"/>
</dbReference>
<evidence type="ECO:0000256" key="5">
    <source>
        <dbReference type="ARBA" id="ARBA00022989"/>
    </source>
</evidence>
<feature type="transmembrane region" description="Helical" evidence="8">
    <location>
        <begin position="90"/>
        <end position="108"/>
    </location>
</feature>
<keyword evidence="6 8" id="KW-0472">Membrane</keyword>